<evidence type="ECO:0000313" key="1">
    <source>
        <dbReference type="EMBL" id="CAF4931183.1"/>
    </source>
</evidence>
<protein>
    <submittedName>
        <fullName evidence="1">Uncharacterized protein</fullName>
    </submittedName>
</protein>
<accession>A0A8S3CPE8</accession>
<comment type="caution">
    <text evidence="1">The sequence shown here is derived from an EMBL/GenBank/DDBJ whole genome shotgun (WGS) entry which is preliminary data.</text>
</comment>
<dbReference type="EMBL" id="CAJOBJ010255167">
    <property type="protein sequence ID" value="CAF5101488.1"/>
    <property type="molecule type" value="Genomic_DNA"/>
</dbReference>
<reference evidence="1" key="1">
    <citation type="submission" date="2021-02" db="EMBL/GenBank/DDBJ databases">
        <authorList>
            <person name="Nowell W R."/>
        </authorList>
    </citation>
    <scope>NUCLEOTIDE SEQUENCE</scope>
</reference>
<evidence type="ECO:0000313" key="3">
    <source>
        <dbReference type="Proteomes" id="UP000681967"/>
    </source>
</evidence>
<dbReference type="EMBL" id="CAJOBH010178106">
    <property type="protein sequence ID" value="CAF4931183.1"/>
    <property type="molecule type" value="Genomic_DNA"/>
</dbReference>
<sequence>ATPTNHTEKIGIYGSGTKNRYCTIIASKP</sequence>
<feature type="non-terminal residue" evidence="1">
    <location>
        <position position="1"/>
    </location>
</feature>
<gene>
    <name evidence="1" type="ORF">BYL167_LOCUS53323</name>
    <name evidence="2" type="ORF">GIL414_LOCUS62753</name>
</gene>
<dbReference type="Proteomes" id="UP000681720">
    <property type="component" value="Unassembled WGS sequence"/>
</dbReference>
<proteinExistence type="predicted"/>
<evidence type="ECO:0000313" key="2">
    <source>
        <dbReference type="EMBL" id="CAF5101488.1"/>
    </source>
</evidence>
<name>A0A8S3CPE8_9BILA</name>
<dbReference type="Proteomes" id="UP000681967">
    <property type="component" value="Unassembled WGS sequence"/>
</dbReference>
<dbReference type="AlphaFoldDB" id="A0A8S3CPE8"/>
<organism evidence="1 3">
    <name type="scientific">Rotaria magnacalcarata</name>
    <dbReference type="NCBI Taxonomy" id="392030"/>
    <lineage>
        <taxon>Eukaryota</taxon>
        <taxon>Metazoa</taxon>
        <taxon>Spiralia</taxon>
        <taxon>Gnathifera</taxon>
        <taxon>Rotifera</taxon>
        <taxon>Eurotatoria</taxon>
        <taxon>Bdelloidea</taxon>
        <taxon>Philodinida</taxon>
        <taxon>Philodinidae</taxon>
        <taxon>Rotaria</taxon>
    </lineage>
</organism>